<dbReference type="RefSeq" id="WP_256397844.1">
    <property type="nucleotide sequence ID" value="NZ_JANHDJ010000014.1"/>
</dbReference>
<dbReference type="InterPro" id="IPR015943">
    <property type="entry name" value="WD40/YVTN_repeat-like_dom_sf"/>
</dbReference>
<protein>
    <submittedName>
        <fullName evidence="1">PQQ-like beta-propeller repeat protein</fullName>
    </submittedName>
</protein>
<reference evidence="1 2" key="1">
    <citation type="journal article" date="2019" name="Int. J. Syst. Evol. Microbiol.">
        <title>The Global Catalogue of Microorganisms (GCM) 10K type strain sequencing project: providing services to taxonomists for standard genome sequencing and annotation.</title>
        <authorList>
            <consortium name="The Broad Institute Genomics Platform"/>
            <consortium name="The Broad Institute Genome Sequencing Center for Infectious Disease"/>
            <person name="Wu L."/>
            <person name="Ma J."/>
        </authorList>
    </citation>
    <scope>NUCLEOTIDE SEQUENCE [LARGE SCALE GENOMIC DNA]</scope>
    <source>
        <strain evidence="1 2">CGMCC 1.10593</strain>
    </source>
</reference>
<comment type="caution">
    <text evidence="1">The sequence shown here is derived from an EMBL/GenBank/DDBJ whole genome shotgun (WGS) entry which is preliminary data.</text>
</comment>
<sequence>MHWEQDLDITGSPLVVGQSVVVPTRDGLVSLHVEDGSEQWTTSETPDGGCIPVGRGLLYASENTVYLQTNCE</sequence>
<dbReference type="EMBL" id="JBHUDM010000012">
    <property type="protein sequence ID" value="MFD1643893.1"/>
    <property type="molecule type" value="Genomic_DNA"/>
</dbReference>
<name>A0ABD6DEI7_9EURY</name>
<organism evidence="1 2">
    <name type="scientific">Halohasta litorea</name>
    <dbReference type="NCBI Taxonomy" id="869891"/>
    <lineage>
        <taxon>Archaea</taxon>
        <taxon>Methanobacteriati</taxon>
        <taxon>Methanobacteriota</taxon>
        <taxon>Stenosarchaea group</taxon>
        <taxon>Halobacteria</taxon>
        <taxon>Halobacteriales</taxon>
        <taxon>Haloferacaceae</taxon>
        <taxon>Halohasta</taxon>
    </lineage>
</organism>
<dbReference type="Gene3D" id="2.130.10.10">
    <property type="entry name" value="YVTN repeat-like/Quinoprotein amine dehydrogenase"/>
    <property type="match status" value="1"/>
</dbReference>
<dbReference type="InterPro" id="IPR011047">
    <property type="entry name" value="Quinoprotein_ADH-like_sf"/>
</dbReference>
<evidence type="ECO:0000313" key="1">
    <source>
        <dbReference type="EMBL" id="MFD1643893.1"/>
    </source>
</evidence>
<dbReference type="Proteomes" id="UP001597052">
    <property type="component" value="Unassembled WGS sequence"/>
</dbReference>
<proteinExistence type="predicted"/>
<keyword evidence="2" id="KW-1185">Reference proteome</keyword>
<evidence type="ECO:0000313" key="2">
    <source>
        <dbReference type="Proteomes" id="UP001597052"/>
    </source>
</evidence>
<gene>
    <name evidence="1" type="ORF">ACFSBW_18760</name>
</gene>
<dbReference type="AlphaFoldDB" id="A0ABD6DEI7"/>
<dbReference type="SUPFAM" id="SSF50998">
    <property type="entry name" value="Quinoprotein alcohol dehydrogenase-like"/>
    <property type="match status" value="1"/>
</dbReference>
<accession>A0ABD6DEI7</accession>